<sequence>MSYRLEHDHRRTLDHVPISILLPIAEADICITWTVVSKGSDEEKAFLGDVLLGMGLVDTAGLDSDDKLALLGSSGTPRLLTLRRPTLRFGILNGGVAGSGATHLAHARPLHLAVLNALNPIIWSTIGPWHPAVRVNPRTRLPSPQHQLASPVRILCAALTVVRGTPQLIANACSGTTAGMASGSRTNIRRSCQGSGRIRGVRIFSQNVNCSYAHTDYLLSVLDDSYDIVFLQEPPHRVIRQTVSTSNPEGGDVVGASKHPNWLYMVQPPANGNLSRVMAYVHNRLAKLRPSMQRDLIDHRDILILSLFLGDGVINLMNVYLDDSATAINLLHQEVDNLPAFYYVGSDFNCHSSVWDTAVAHHWQSAQHLVDMCLDLGVSWSRPANHGNTLILHNPELNSLVIDLVWAQPQPDAVNLPRLEHDHRGTLDHVPISILLPIVEADIHITRTVISKGSDEEKAFLGNISLGLGLINTTGLDSDNNIAS</sequence>
<dbReference type="InterPro" id="IPR005135">
    <property type="entry name" value="Endo/exonuclease/phosphatase"/>
</dbReference>
<dbReference type="GO" id="GO:0003824">
    <property type="term" value="F:catalytic activity"/>
    <property type="evidence" value="ECO:0007669"/>
    <property type="project" value="InterPro"/>
</dbReference>
<organism evidence="2 3">
    <name type="scientific">Leucocoprinus birnbaumii</name>
    <dbReference type="NCBI Taxonomy" id="56174"/>
    <lineage>
        <taxon>Eukaryota</taxon>
        <taxon>Fungi</taxon>
        <taxon>Dikarya</taxon>
        <taxon>Basidiomycota</taxon>
        <taxon>Agaricomycotina</taxon>
        <taxon>Agaricomycetes</taxon>
        <taxon>Agaricomycetidae</taxon>
        <taxon>Agaricales</taxon>
        <taxon>Agaricineae</taxon>
        <taxon>Agaricaceae</taxon>
        <taxon>Leucocoprinus</taxon>
    </lineage>
</organism>
<dbReference type="SUPFAM" id="SSF56219">
    <property type="entry name" value="DNase I-like"/>
    <property type="match status" value="1"/>
</dbReference>
<keyword evidence="3" id="KW-1185">Reference proteome</keyword>
<dbReference type="Proteomes" id="UP001213000">
    <property type="component" value="Unassembled WGS sequence"/>
</dbReference>
<proteinExistence type="predicted"/>
<evidence type="ECO:0000313" key="2">
    <source>
        <dbReference type="EMBL" id="KAJ3562719.1"/>
    </source>
</evidence>
<name>A0AAD5VKF8_9AGAR</name>
<feature type="domain" description="Endonuclease/exonuclease/phosphatase" evidence="1">
    <location>
        <begin position="315"/>
        <end position="432"/>
    </location>
</feature>
<accession>A0AAD5VKF8</accession>
<reference evidence="2" key="1">
    <citation type="submission" date="2022-07" db="EMBL/GenBank/DDBJ databases">
        <title>Genome Sequence of Leucocoprinus birnbaumii.</title>
        <authorList>
            <person name="Buettner E."/>
        </authorList>
    </citation>
    <scope>NUCLEOTIDE SEQUENCE</scope>
    <source>
        <strain evidence="2">VT141</strain>
    </source>
</reference>
<comment type="caution">
    <text evidence="2">The sequence shown here is derived from an EMBL/GenBank/DDBJ whole genome shotgun (WGS) entry which is preliminary data.</text>
</comment>
<gene>
    <name evidence="2" type="ORF">NP233_g9402</name>
</gene>
<dbReference type="Pfam" id="PF14529">
    <property type="entry name" value="Exo_endo_phos_2"/>
    <property type="match status" value="1"/>
</dbReference>
<dbReference type="Gene3D" id="3.60.10.10">
    <property type="entry name" value="Endonuclease/exonuclease/phosphatase"/>
    <property type="match status" value="1"/>
</dbReference>
<evidence type="ECO:0000313" key="3">
    <source>
        <dbReference type="Proteomes" id="UP001213000"/>
    </source>
</evidence>
<dbReference type="EMBL" id="JANIEX010000839">
    <property type="protein sequence ID" value="KAJ3562719.1"/>
    <property type="molecule type" value="Genomic_DNA"/>
</dbReference>
<evidence type="ECO:0000259" key="1">
    <source>
        <dbReference type="Pfam" id="PF14529"/>
    </source>
</evidence>
<protein>
    <recommendedName>
        <fullName evidence="1">Endonuclease/exonuclease/phosphatase domain-containing protein</fullName>
    </recommendedName>
</protein>
<dbReference type="AlphaFoldDB" id="A0AAD5VKF8"/>
<dbReference type="InterPro" id="IPR036691">
    <property type="entry name" value="Endo/exonu/phosph_ase_sf"/>
</dbReference>